<comment type="caution">
    <text evidence="4">The sequence shown here is derived from an EMBL/GenBank/DDBJ whole genome shotgun (WGS) entry which is preliminary data.</text>
</comment>
<dbReference type="SUPFAM" id="SSF48452">
    <property type="entry name" value="TPR-like"/>
    <property type="match status" value="1"/>
</dbReference>
<dbReference type="PROSITE" id="PS50005">
    <property type="entry name" value="TPR"/>
    <property type="match status" value="1"/>
</dbReference>
<evidence type="ECO:0000256" key="1">
    <source>
        <dbReference type="PROSITE-ProRule" id="PRU00339"/>
    </source>
</evidence>
<feature type="repeat" description="TPR" evidence="1">
    <location>
        <begin position="85"/>
        <end position="118"/>
    </location>
</feature>
<dbReference type="EMBL" id="DVLX01000046">
    <property type="protein sequence ID" value="HIT99441.1"/>
    <property type="molecule type" value="Genomic_DNA"/>
</dbReference>
<gene>
    <name evidence="4" type="ORF">IAD12_04215</name>
</gene>
<keyword evidence="2" id="KW-0472">Membrane</keyword>
<keyword evidence="2" id="KW-0812">Transmembrane</keyword>
<keyword evidence="2" id="KW-1133">Transmembrane helix</keyword>
<dbReference type="InterPro" id="IPR011990">
    <property type="entry name" value="TPR-like_helical_dom_sf"/>
</dbReference>
<dbReference type="Pfam" id="PF13240">
    <property type="entry name" value="Zn_Ribbon_1"/>
    <property type="match status" value="1"/>
</dbReference>
<evidence type="ECO:0000313" key="4">
    <source>
        <dbReference type="EMBL" id="HIT99441.1"/>
    </source>
</evidence>
<evidence type="ECO:0000313" key="5">
    <source>
        <dbReference type="Proteomes" id="UP000824159"/>
    </source>
</evidence>
<dbReference type="Pfam" id="PF14559">
    <property type="entry name" value="TPR_19"/>
    <property type="match status" value="1"/>
</dbReference>
<evidence type="ECO:0000259" key="3">
    <source>
        <dbReference type="Pfam" id="PF13240"/>
    </source>
</evidence>
<accession>A0A9D1KU31</accession>
<feature type="transmembrane region" description="Helical" evidence="2">
    <location>
        <begin position="55"/>
        <end position="76"/>
    </location>
</feature>
<dbReference type="InterPro" id="IPR026870">
    <property type="entry name" value="Zinc_ribbon_dom"/>
</dbReference>
<keyword evidence="1" id="KW-0802">TPR repeat</keyword>
<protein>
    <submittedName>
        <fullName evidence="4">Zinc-ribbon domain-containing protein</fullName>
    </submittedName>
</protein>
<reference evidence="4" key="1">
    <citation type="submission" date="2020-10" db="EMBL/GenBank/DDBJ databases">
        <authorList>
            <person name="Gilroy R."/>
        </authorList>
    </citation>
    <scope>NUCLEOTIDE SEQUENCE</scope>
    <source>
        <strain evidence="4">CHK176-22527</strain>
    </source>
</reference>
<dbReference type="InterPro" id="IPR019734">
    <property type="entry name" value="TPR_rpt"/>
</dbReference>
<dbReference type="Proteomes" id="UP000824159">
    <property type="component" value="Unassembled WGS sequence"/>
</dbReference>
<dbReference type="AlphaFoldDB" id="A0A9D1KU31"/>
<proteinExistence type="predicted"/>
<reference evidence="4" key="2">
    <citation type="journal article" date="2021" name="PeerJ">
        <title>Extensive microbial diversity within the chicken gut microbiome revealed by metagenomics and culture.</title>
        <authorList>
            <person name="Gilroy R."/>
            <person name="Ravi A."/>
            <person name="Getino M."/>
            <person name="Pursley I."/>
            <person name="Horton D.L."/>
            <person name="Alikhan N.F."/>
            <person name="Baker D."/>
            <person name="Gharbi K."/>
            <person name="Hall N."/>
            <person name="Watson M."/>
            <person name="Adriaenssens E.M."/>
            <person name="Foster-Nyarko E."/>
            <person name="Jarju S."/>
            <person name="Secka A."/>
            <person name="Antonio M."/>
            <person name="Oren A."/>
            <person name="Chaudhuri R.R."/>
            <person name="La Ragione R."/>
            <person name="Hildebrand F."/>
            <person name="Pallen M.J."/>
        </authorList>
    </citation>
    <scope>NUCLEOTIDE SEQUENCE</scope>
    <source>
        <strain evidence="4">CHK176-22527</strain>
    </source>
</reference>
<dbReference type="Gene3D" id="1.25.40.10">
    <property type="entry name" value="Tetratricopeptide repeat domain"/>
    <property type="match status" value="1"/>
</dbReference>
<organism evidence="4 5">
    <name type="scientific">Candidatus Allocopromorpha excrementavium</name>
    <dbReference type="NCBI Taxonomy" id="2840741"/>
    <lineage>
        <taxon>Bacteria</taxon>
        <taxon>Bacillati</taxon>
        <taxon>Bacillota</taxon>
        <taxon>Clostridia</taxon>
        <taxon>Eubacteriales</taxon>
        <taxon>Eubacteriaceae</taxon>
        <taxon>Eubacteriaceae incertae sedis</taxon>
        <taxon>Candidatus Allocopromorpha</taxon>
    </lineage>
</organism>
<feature type="domain" description="Zinc-ribbon" evidence="3">
    <location>
        <begin position="3"/>
        <end position="24"/>
    </location>
</feature>
<evidence type="ECO:0000256" key="2">
    <source>
        <dbReference type="SAM" id="Phobius"/>
    </source>
</evidence>
<name>A0A9D1KU31_9FIRM</name>
<sequence length="422" mass="47635">MICSNCGKEISDGMKFCKYCGADLSEFEVDSSDEGKEHVKASTEGMNHPHSKKKIAAFIVAAVLLLAAAVACVFFYNSYQVNREYEAKIKVADKYLEEENFAEAESAYLEAIEIAPEKSEAYMKICDFYVSQQRYDEAKSILHEAEENTGSSEISDKIEEVTAYGEYNNYINEVVIPEEGLADSGDRVSAGSMDTGLVSALMRDTDGDGMPELVTVSYTDSAMAELKMSLYDYDNESENVVLIDEFTEILCTDEYVSEMEIDVFLKCVEDEYYLIIGCEGLHLGSVYEQTNLYKISEAPVVSDELFTYYYDGFVCTANGDVVAEYDVFADNAGEKMETQRSEEGMRAFEEILNGYNIPVERIQSFGRNDNSWGAFSRMECDESDSTETMMCYIQHGNFEKSGSVDIYKENERYIEDYTEIRD</sequence>